<keyword evidence="2 9" id="KW-0813">Transport</keyword>
<dbReference type="GO" id="GO:0015271">
    <property type="term" value="F:outward rectifier potassium channel activity"/>
    <property type="evidence" value="ECO:0007669"/>
    <property type="project" value="TreeGrafter"/>
</dbReference>
<dbReference type="GO" id="GO:0005886">
    <property type="term" value="C:plasma membrane"/>
    <property type="evidence" value="ECO:0007669"/>
    <property type="project" value="TreeGrafter"/>
</dbReference>
<dbReference type="EMBL" id="OY660868">
    <property type="protein sequence ID" value="CAJ1057676.1"/>
    <property type="molecule type" value="Genomic_DNA"/>
</dbReference>
<sequence length="478" mass="54546">MKSLMRSDLDSRYSEEAERVMEIACFLDPHFKGEFSEDLHNTINICVQEALKMKTSVGVRMPQATASTATACSSSSTMSTPREPLKTHKPGSLAGLLKTITATRQQQRAEEVTSATSPEEQLIEGRVSSTTEPKYHEFLGEIVTKVQNLTENASYTHQDIVKEVETKMREGFKSIWLQRPDRWHFFGSMFFCCTVFTTVGYGEIYPVTLPGKVVCVLYAMVGIPLMLLVILDVGDFLAMLMTHTYIQIHTFSKDLCSHTWSPWKAQRRAENSNCRTLEDGTFVFSHDVVVREPLDIRQVLHSQADVQQKSIHLQNNKDIFEKILARENLLRKGPLLRSLSCPELDRMPAPHKGYMIWDFTGLGDGMETLDVPFVLILFIVFAYILFGGLILPLWETEFTGFDPYYFCFITLTTIGFGDIIPNHPKYFMLTSLFIIVGMAIMSMAFKLCQTRLVICYRQCIKFISRGNTETFKRKEEND</sequence>
<name>A0AAV1FAC3_XYRNO</name>
<feature type="transmembrane region" description="Helical" evidence="11">
    <location>
        <begin position="183"/>
        <end position="204"/>
    </location>
</feature>
<keyword evidence="5 11" id="KW-1133">Transmembrane helix</keyword>
<evidence type="ECO:0000256" key="7">
    <source>
        <dbReference type="ARBA" id="ARBA00023136"/>
    </source>
</evidence>
<feature type="compositionally biased region" description="Low complexity" evidence="10">
    <location>
        <begin position="65"/>
        <end position="80"/>
    </location>
</feature>
<dbReference type="GO" id="GO:0022841">
    <property type="term" value="F:potassium ion leak channel activity"/>
    <property type="evidence" value="ECO:0007669"/>
    <property type="project" value="TreeGrafter"/>
</dbReference>
<proteinExistence type="inferred from homology"/>
<keyword evidence="4" id="KW-0630">Potassium</keyword>
<dbReference type="Pfam" id="PF07885">
    <property type="entry name" value="Ion_trans_2"/>
    <property type="match status" value="2"/>
</dbReference>
<dbReference type="InterPro" id="IPR003280">
    <property type="entry name" value="2pore_dom_K_chnl"/>
</dbReference>
<feature type="transmembrane region" description="Helical" evidence="11">
    <location>
        <begin position="371"/>
        <end position="391"/>
    </location>
</feature>
<feature type="domain" description="Potassium channel" evidence="12">
    <location>
        <begin position="180"/>
        <end position="237"/>
    </location>
</feature>
<keyword evidence="7 11" id="KW-0472">Membrane</keyword>
<evidence type="ECO:0000259" key="12">
    <source>
        <dbReference type="Pfam" id="PF07885"/>
    </source>
</evidence>
<evidence type="ECO:0000256" key="3">
    <source>
        <dbReference type="ARBA" id="ARBA00022692"/>
    </source>
</evidence>
<evidence type="ECO:0000256" key="10">
    <source>
        <dbReference type="SAM" id="MobiDB-lite"/>
    </source>
</evidence>
<organism evidence="13 14">
    <name type="scientific">Xyrichtys novacula</name>
    <name type="common">Pearly razorfish</name>
    <name type="synonym">Hemipteronotus novacula</name>
    <dbReference type="NCBI Taxonomy" id="13765"/>
    <lineage>
        <taxon>Eukaryota</taxon>
        <taxon>Metazoa</taxon>
        <taxon>Chordata</taxon>
        <taxon>Craniata</taxon>
        <taxon>Vertebrata</taxon>
        <taxon>Euteleostomi</taxon>
        <taxon>Actinopterygii</taxon>
        <taxon>Neopterygii</taxon>
        <taxon>Teleostei</taxon>
        <taxon>Neoteleostei</taxon>
        <taxon>Acanthomorphata</taxon>
        <taxon>Eupercaria</taxon>
        <taxon>Labriformes</taxon>
        <taxon>Labridae</taxon>
        <taxon>Xyrichtys</taxon>
    </lineage>
</organism>
<comment type="subcellular location">
    <subcellularLocation>
        <location evidence="1">Membrane</location>
        <topology evidence="1">Multi-pass membrane protein</topology>
    </subcellularLocation>
</comment>
<keyword evidence="14" id="KW-1185">Reference proteome</keyword>
<evidence type="ECO:0000256" key="4">
    <source>
        <dbReference type="ARBA" id="ARBA00022958"/>
    </source>
</evidence>
<dbReference type="Gene3D" id="1.10.287.70">
    <property type="match status" value="1"/>
</dbReference>
<feature type="transmembrane region" description="Helical" evidence="11">
    <location>
        <begin position="216"/>
        <end position="238"/>
    </location>
</feature>
<gene>
    <name evidence="13" type="ORF">XNOV1_A002232</name>
</gene>
<evidence type="ECO:0000256" key="8">
    <source>
        <dbReference type="ARBA" id="ARBA00023303"/>
    </source>
</evidence>
<keyword evidence="8 9" id="KW-0407">Ion channel</keyword>
<comment type="similarity">
    <text evidence="9">Belongs to the two pore domain potassium channel (TC 1.A.1.8) family.</text>
</comment>
<reference evidence="13" key="1">
    <citation type="submission" date="2023-08" db="EMBL/GenBank/DDBJ databases">
        <authorList>
            <person name="Alioto T."/>
            <person name="Alioto T."/>
            <person name="Gomez Garrido J."/>
        </authorList>
    </citation>
    <scope>NUCLEOTIDE SEQUENCE</scope>
</reference>
<evidence type="ECO:0000256" key="9">
    <source>
        <dbReference type="RuleBase" id="RU003857"/>
    </source>
</evidence>
<protein>
    <submittedName>
        <fullName evidence="13">Potassium channel subfamily K member 18</fullName>
    </submittedName>
</protein>
<evidence type="ECO:0000256" key="1">
    <source>
        <dbReference type="ARBA" id="ARBA00004141"/>
    </source>
</evidence>
<dbReference type="SUPFAM" id="SSF81324">
    <property type="entry name" value="Voltage-gated potassium channels"/>
    <property type="match status" value="2"/>
</dbReference>
<dbReference type="Proteomes" id="UP001178508">
    <property type="component" value="Chromosome 5"/>
</dbReference>
<feature type="transmembrane region" description="Helical" evidence="11">
    <location>
        <begin position="427"/>
        <end position="445"/>
    </location>
</feature>
<evidence type="ECO:0000256" key="6">
    <source>
        <dbReference type="ARBA" id="ARBA00023065"/>
    </source>
</evidence>
<evidence type="ECO:0000256" key="5">
    <source>
        <dbReference type="ARBA" id="ARBA00022989"/>
    </source>
</evidence>
<dbReference type="AlphaFoldDB" id="A0AAV1FAC3"/>
<dbReference type="PRINTS" id="PR01333">
    <property type="entry name" value="2POREKCHANEL"/>
</dbReference>
<evidence type="ECO:0000313" key="13">
    <source>
        <dbReference type="EMBL" id="CAJ1057676.1"/>
    </source>
</evidence>
<evidence type="ECO:0000256" key="2">
    <source>
        <dbReference type="ARBA" id="ARBA00022448"/>
    </source>
</evidence>
<dbReference type="InterPro" id="IPR013099">
    <property type="entry name" value="K_chnl_dom"/>
</dbReference>
<evidence type="ECO:0000256" key="11">
    <source>
        <dbReference type="SAM" id="Phobius"/>
    </source>
</evidence>
<keyword evidence="3 9" id="KW-0812">Transmembrane</keyword>
<feature type="region of interest" description="Disordered" evidence="10">
    <location>
        <begin position="65"/>
        <end position="91"/>
    </location>
</feature>
<feature type="domain" description="Potassium channel" evidence="12">
    <location>
        <begin position="379"/>
        <end position="452"/>
    </location>
</feature>
<dbReference type="PANTHER" id="PTHR11003:SF346">
    <property type="entry name" value="POTASSIUM CHANNEL SUBFAMILY K MEMBER 18"/>
    <property type="match status" value="1"/>
</dbReference>
<keyword evidence="6 9" id="KW-0406">Ion transport</keyword>
<accession>A0AAV1FAC3</accession>
<evidence type="ECO:0000313" key="14">
    <source>
        <dbReference type="Proteomes" id="UP001178508"/>
    </source>
</evidence>
<dbReference type="GO" id="GO:0030322">
    <property type="term" value="P:stabilization of membrane potential"/>
    <property type="evidence" value="ECO:0007669"/>
    <property type="project" value="TreeGrafter"/>
</dbReference>
<dbReference type="PANTHER" id="PTHR11003">
    <property type="entry name" value="POTASSIUM CHANNEL, SUBFAMILY K"/>
    <property type="match status" value="1"/>
</dbReference>